<dbReference type="InterPro" id="IPR017439">
    <property type="entry name" value="Amidohydrolase"/>
</dbReference>
<feature type="binding site" evidence="3">
    <location>
        <position position="112"/>
    </location>
    <ligand>
        <name>Mn(2+)</name>
        <dbReference type="ChEBI" id="CHEBI:29035"/>
        <label>2</label>
    </ligand>
</feature>
<comment type="caution">
    <text evidence="5">The sequence shown here is derived from an EMBL/GenBank/DDBJ whole genome shotgun (WGS) entry which is preliminary data.</text>
</comment>
<dbReference type="AlphaFoldDB" id="A0AAW0F781"/>
<dbReference type="PANTHER" id="PTHR11014:SF63">
    <property type="entry name" value="METALLOPEPTIDASE, PUTATIVE (AFU_ORTHOLOGUE AFUA_6G09600)-RELATED"/>
    <property type="match status" value="1"/>
</dbReference>
<evidence type="ECO:0000259" key="4">
    <source>
        <dbReference type="Pfam" id="PF07687"/>
    </source>
</evidence>
<keyword evidence="3" id="KW-0479">Metal-binding</keyword>
<keyword evidence="2" id="KW-0378">Hydrolase</keyword>
<evidence type="ECO:0000256" key="2">
    <source>
        <dbReference type="ARBA" id="ARBA00022801"/>
    </source>
</evidence>
<gene>
    <name evidence="5" type="ORF">NESM_000256800</name>
</gene>
<proteinExistence type="inferred from homology"/>
<dbReference type="Gene3D" id="3.30.70.360">
    <property type="match status" value="1"/>
</dbReference>
<comment type="cofactor">
    <cofactor evidence="3">
        <name>Mn(2+)</name>
        <dbReference type="ChEBI" id="CHEBI:29035"/>
    </cofactor>
    <text evidence="3">The Mn(2+) ion enhances activity.</text>
</comment>
<dbReference type="Pfam" id="PF01546">
    <property type="entry name" value="Peptidase_M20"/>
    <property type="match status" value="1"/>
</dbReference>
<dbReference type="EMBL" id="JAECZO010000022">
    <property type="protein sequence ID" value="KAK7201894.1"/>
    <property type="molecule type" value="Genomic_DNA"/>
</dbReference>
<dbReference type="SUPFAM" id="SSF53187">
    <property type="entry name" value="Zn-dependent exopeptidases"/>
    <property type="match status" value="1"/>
</dbReference>
<dbReference type="InterPro" id="IPR036264">
    <property type="entry name" value="Bact_exopeptidase_dim_dom"/>
</dbReference>
<keyword evidence="3" id="KW-0464">Manganese</keyword>
<comment type="similarity">
    <text evidence="1">Belongs to the peptidase M20 family.</text>
</comment>
<organism evidence="5 6">
    <name type="scientific">Novymonas esmeraldas</name>
    <dbReference type="NCBI Taxonomy" id="1808958"/>
    <lineage>
        <taxon>Eukaryota</taxon>
        <taxon>Discoba</taxon>
        <taxon>Euglenozoa</taxon>
        <taxon>Kinetoplastea</taxon>
        <taxon>Metakinetoplastina</taxon>
        <taxon>Trypanosomatida</taxon>
        <taxon>Trypanosomatidae</taxon>
        <taxon>Novymonas</taxon>
    </lineage>
</organism>
<reference evidence="5 6" key="1">
    <citation type="journal article" date="2021" name="MBio">
        <title>A New Model Trypanosomatid, Novymonas esmeraldas: Genomic Perception of Its 'Candidatus Pandoraea novymonadis' Endosymbiont.</title>
        <authorList>
            <person name="Zakharova A."/>
            <person name="Saura A."/>
            <person name="Butenko A."/>
            <person name="Podesvova L."/>
            <person name="Warmusova S."/>
            <person name="Kostygov A.Y."/>
            <person name="Nenarokova A."/>
            <person name="Lukes J."/>
            <person name="Opperdoes F.R."/>
            <person name="Yurchenko V."/>
        </authorList>
    </citation>
    <scope>NUCLEOTIDE SEQUENCE [LARGE SCALE GENOMIC DNA]</scope>
    <source>
        <strain evidence="5 6">E262AT.01</strain>
    </source>
</reference>
<feature type="binding site" evidence="3">
    <location>
        <position position="114"/>
    </location>
    <ligand>
        <name>Mn(2+)</name>
        <dbReference type="ChEBI" id="CHEBI:29035"/>
        <label>2</label>
    </ligand>
</feature>
<dbReference type="Proteomes" id="UP001430356">
    <property type="component" value="Unassembled WGS sequence"/>
</dbReference>
<dbReference type="Pfam" id="PF07687">
    <property type="entry name" value="M20_dimer"/>
    <property type="match status" value="1"/>
</dbReference>
<feature type="binding site" evidence="3">
    <location>
        <position position="148"/>
    </location>
    <ligand>
        <name>Mn(2+)</name>
        <dbReference type="ChEBI" id="CHEBI:29035"/>
        <label>2</label>
    </ligand>
</feature>
<dbReference type="NCBIfam" id="TIGR01891">
    <property type="entry name" value="amidohydrolases"/>
    <property type="match status" value="1"/>
</dbReference>
<evidence type="ECO:0000256" key="1">
    <source>
        <dbReference type="ARBA" id="ARBA00006153"/>
    </source>
</evidence>
<name>A0AAW0F781_9TRYP</name>
<dbReference type="InterPro" id="IPR002933">
    <property type="entry name" value="Peptidase_M20"/>
</dbReference>
<dbReference type="InterPro" id="IPR011650">
    <property type="entry name" value="Peptidase_M20_dimer"/>
</dbReference>
<feature type="domain" description="Peptidase M20 dimerisation" evidence="4">
    <location>
        <begin position="198"/>
        <end position="293"/>
    </location>
</feature>
<dbReference type="GO" id="GO:0016787">
    <property type="term" value="F:hydrolase activity"/>
    <property type="evidence" value="ECO:0007669"/>
    <property type="project" value="UniProtKB-KW"/>
</dbReference>
<sequence length="405" mass="44066">MPGINREELDGRVEKIYDRVVAWRRHMHANPDLSYEEQATAAYIVGELKRMDPAGRWLQISQPDSTCVVADLRGGGGAGPIIALRADIDALPVEELTDVPFASKKKGVMHACGHDVHAAMLLGATQLLLEDAARIKGTVRLLFQPAEEVPPGGAKMMVEKGCLEGVSMVFGEHVFPFEGLTAGKVAYIRGPMTSSSDNFLIEIIGRGGHASMPEHSIDPIAIACLAVTGLQNVVTRRLPPSRCPVLTVSTFTSASDSFNVIPDRVTLKGTLRTRDPAVRVNAKKYMEEVLSGITKSYGASYTCKWIPGYDITVNHDAAVDVSLRVFEQVLASKDDVVLMPDCLNGSEDFSSYSNVRPANFVAIGCYNKAELCTPLNHNPKFKVDEVSMKTGVKVHYGTIHELLMK</sequence>
<evidence type="ECO:0000313" key="6">
    <source>
        <dbReference type="Proteomes" id="UP001430356"/>
    </source>
</evidence>
<dbReference type="PIRSF" id="PIRSF005962">
    <property type="entry name" value="Pept_M20D_amidohydro"/>
    <property type="match status" value="1"/>
</dbReference>
<dbReference type="FunFam" id="3.30.70.360:FF:000001">
    <property type="entry name" value="N-acetyldiaminopimelate deacetylase"/>
    <property type="match status" value="1"/>
</dbReference>
<dbReference type="SUPFAM" id="SSF55031">
    <property type="entry name" value="Bacterial exopeptidase dimerisation domain"/>
    <property type="match status" value="1"/>
</dbReference>
<accession>A0AAW0F781</accession>
<evidence type="ECO:0000256" key="3">
    <source>
        <dbReference type="PIRSR" id="PIRSR005962-1"/>
    </source>
</evidence>
<keyword evidence="6" id="KW-1185">Reference proteome</keyword>
<evidence type="ECO:0000313" key="5">
    <source>
        <dbReference type="EMBL" id="KAK7201894.1"/>
    </source>
</evidence>
<dbReference type="GO" id="GO:0046872">
    <property type="term" value="F:metal ion binding"/>
    <property type="evidence" value="ECO:0007669"/>
    <property type="project" value="UniProtKB-KW"/>
</dbReference>
<feature type="binding site" evidence="3">
    <location>
        <position position="377"/>
    </location>
    <ligand>
        <name>Mn(2+)</name>
        <dbReference type="ChEBI" id="CHEBI:29035"/>
        <label>2</label>
    </ligand>
</feature>
<dbReference type="PANTHER" id="PTHR11014">
    <property type="entry name" value="PEPTIDASE M20 FAMILY MEMBER"/>
    <property type="match status" value="1"/>
</dbReference>
<protein>
    <submittedName>
        <fullName evidence="5">Amidohydrolase</fullName>
    </submittedName>
</protein>
<feature type="binding site" evidence="3">
    <location>
        <position position="173"/>
    </location>
    <ligand>
        <name>Mn(2+)</name>
        <dbReference type="ChEBI" id="CHEBI:29035"/>
        <label>1</label>
    </ligand>
</feature>
<dbReference type="Gene3D" id="3.40.630.10">
    <property type="entry name" value="Zn peptidases"/>
    <property type="match status" value="1"/>
</dbReference>